<evidence type="ECO:0000256" key="1">
    <source>
        <dbReference type="ARBA" id="ARBA00004141"/>
    </source>
</evidence>
<sequence length="34" mass="3873">MPELGWLLGYPFALLLMVTTTALLYLGFKRSGWL</sequence>
<keyword evidence="4 5" id="KW-0472">Membrane</keyword>
<dbReference type="Gene3D" id="1.20.58.340">
    <property type="entry name" value="Magnesium transport protein CorA, transmembrane region"/>
    <property type="match status" value="1"/>
</dbReference>
<evidence type="ECO:0000313" key="6">
    <source>
        <dbReference type="EMBL" id="CAA9544443.1"/>
    </source>
</evidence>
<organism evidence="6">
    <name type="scientific">uncultured Thermomicrobiales bacterium</name>
    <dbReference type="NCBI Taxonomy" id="1645740"/>
    <lineage>
        <taxon>Bacteria</taxon>
        <taxon>Pseudomonadati</taxon>
        <taxon>Thermomicrobiota</taxon>
        <taxon>Thermomicrobia</taxon>
        <taxon>Thermomicrobiales</taxon>
        <taxon>environmental samples</taxon>
    </lineage>
</organism>
<dbReference type="AlphaFoldDB" id="A0A6J4UC87"/>
<reference evidence="6" key="1">
    <citation type="submission" date="2020-02" db="EMBL/GenBank/DDBJ databases">
        <authorList>
            <person name="Meier V. D."/>
        </authorList>
    </citation>
    <scope>NUCLEOTIDE SEQUENCE</scope>
    <source>
        <strain evidence="6">AVDCRST_MAG88</strain>
    </source>
</reference>
<feature type="transmembrane region" description="Helical" evidence="5">
    <location>
        <begin position="6"/>
        <end position="28"/>
    </location>
</feature>
<dbReference type="InterPro" id="IPR045863">
    <property type="entry name" value="CorA_TM1_TM2"/>
</dbReference>
<proteinExistence type="predicted"/>
<evidence type="ECO:0000256" key="5">
    <source>
        <dbReference type="SAM" id="Phobius"/>
    </source>
</evidence>
<keyword evidence="3 5" id="KW-1133">Transmembrane helix</keyword>
<evidence type="ECO:0008006" key="7">
    <source>
        <dbReference type="Google" id="ProtNLM"/>
    </source>
</evidence>
<evidence type="ECO:0000256" key="3">
    <source>
        <dbReference type="ARBA" id="ARBA00022989"/>
    </source>
</evidence>
<dbReference type="SUPFAM" id="SSF144083">
    <property type="entry name" value="Magnesium transport protein CorA, transmembrane region"/>
    <property type="match status" value="1"/>
</dbReference>
<accession>A0A6J4UC87</accession>
<protein>
    <recommendedName>
        <fullName evidence="7">Magnesium and cobalt transport protein CorA</fullName>
    </recommendedName>
</protein>
<evidence type="ECO:0000256" key="2">
    <source>
        <dbReference type="ARBA" id="ARBA00022692"/>
    </source>
</evidence>
<name>A0A6J4UC87_9BACT</name>
<keyword evidence="2 5" id="KW-0812">Transmembrane</keyword>
<gene>
    <name evidence="6" type="ORF">AVDCRST_MAG88-283</name>
</gene>
<dbReference type="GO" id="GO:0016020">
    <property type="term" value="C:membrane"/>
    <property type="evidence" value="ECO:0007669"/>
    <property type="project" value="UniProtKB-SubCell"/>
</dbReference>
<comment type="subcellular location">
    <subcellularLocation>
        <location evidence="1">Membrane</location>
        <topology evidence="1">Multi-pass membrane protein</topology>
    </subcellularLocation>
</comment>
<dbReference type="EMBL" id="CADCWM010000095">
    <property type="protein sequence ID" value="CAA9544443.1"/>
    <property type="molecule type" value="Genomic_DNA"/>
</dbReference>
<evidence type="ECO:0000256" key="4">
    <source>
        <dbReference type="ARBA" id="ARBA00023136"/>
    </source>
</evidence>